<organism evidence="2 3">
    <name type="scientific">Desulfallas thermosapovorans DSM 6562</name>
    <dbReference type="NCBI Taxonomy" id="1121431"/>
    <lineage>
        <taxon>Bacteria</taxon>
        <taxon>Bacillati</taxon>
        <taxon>Bacillota</taxon>
        <taxon>Clostridia</taxon>
        <taxon>Eubacteriales</taxon>
        <taxon>Desulfallaceae</taxon>
        <taxon>Desulfallas</taxon>
    </lineage>
</organism>
<accession>A0A5S4ZY33</accession>
<dbReference type="PANTHER" id="PTHR22939:SF129">
    <property type="entry name" value="SERINE PROTEASE HTRA2, MITOCHONDRIAL"/>
    <property type="match status" value="1"/>
</dbReference>
<dbReference type="EMBL" id="VNHM01000002">
    <property type="protein sequence ID" value="TYO97174.1"/>
    <property type="molecule type" value="Genomic_DNA"/>
</dbReference>
<evidence type="ECO:0000256" key="1">
    <source>
        <dbReference type="SAM" id="Phobius"/>
    </source>
</evidence>
<dbReference type="GO" id="GO:0006508">
    <property type="term" value="P:proteolysis"/>
    <property type="evidence" value="ECO:0007669"/>
    <property type="project" value="InterPro"/>
</dbReference>
<proteinExistence type="predicted"/>
<dbReference type="PANTHER" id="PTHR22939">
    <property type="entry name" value="SERINE PROTEASE FAMILY S1C HTRA-RELATED"/>
    <property type="match status" value="1"/>
</dbReference>
<gene>
    <name evidence="2" type="ORF">LX24_00355</name>
</gene>
<dbReference type="SUPFAM" id="SSF50494">
    <property type="entry name" value="Trypsin-like serine proteases"/>
    <property type="match status" value="1"/>
</dbReference>
<dbReference type="GO" id="GO:0004252">
    <property type="term" value="F:serine-type endopeptidase activity"/>
    <property type="evidence" value="ECO:0007669"/>
    <property type="project" value="InterPro"/>
</dbReference>
<dbReference type="AlphaFoldDB" id="A0A5S4ZY33"/>
<dbReference type="Gene3D" id="2.40.10.10">
    <property type="entry name" value="Trypsin-like serine proteases"/>
    <property type="match status" value="2"/>
</dbReference>
<dbReference type="InterPro" id="IPR009003">
    <property type="entry name" value="Peptidase_S1_PA"/>
</dbReference>
<evidence type="ECO:0000313" key="2">
    <source>
        <dbReference type="EMBL" id="TYO97174.1"/>
    </source>
</evidence>
<dbReference type="InterPro" id="IPR043504">
    <property type="entry name" value="Peptidase_S1_PA_chymotrypsin"/>
</dbReference>
<keyword evidence="1" id="KW-1133">Transmembrane helix</keyword>
<dbReference type="RefSeq" id="WP_166510438.1">
    <property type="nucleotide sequence ID" value="NZ_VNHM01000002.1"/>
</dbReference>
<keyword evidence="3" id="KW-1185">Reference proteome</keyword>
<protein>
    <submittedName>
        <fullName evidence="2">Trypsin-like peptidase</fullName>
    </submittedName>
</protein>
<dbReference type="Pfam" id="PF13365">
    <property type="entry name" value="Trypsin_2"/>
    <property type="match status" value="1"/>
</dbReference>
<dbReference type="Proteomes" id="UP000323166">
    <property type="component" value="Unassembled WGS sequence"/>
</dbReference>
<keyword evidence="1" id="KW-0812">Transmembrane</keyword>
<feature type="transmembrane region" description="Helical" evidence="1">
    <location>
        <begin position="79"/>
        <end position="104"/>
    </location>
</feature>
<name>A0A5S4ZY33_9FIRM</name>
<dbReference type="InterPro" id="IPR001940">
    <property type="entry name" value="Peptidase_S1C"/>
</dbReference>
<keyword evidence="1" id="KW-0472">Membrane</keyword>
<comment type="caution">
    <text evidence="2">The sequence shown here is derived from an EMBL/GenBank/DDBJ whole genome shotgun (WGS) entry which is preliminary data.</text>
</comment>
<dbReference type="PRINTS" id="PR00834">
    <property type="entry name" value="PROTEASES2C"/>
</dbReference>
<reference evidence="2 3" key="1">
    <citation type="submission" date="2019-07" db="EMBL/GenBank/DDBJ databases">
        <title>Genomic Encyclopedia of Type Strains, Phase I: the one thousand microbial genomes (KMG-I) project.</title>
        <authorList>
            <person name="Kyrpides N."/>
        </authorList>
    </citation>
    <scope>NUCLEOTIDE SEQUENCE [LARGE SCALE GENOMIC DNA]</scope>
    <source>
        <strain evidence="2 3">DSM 6562</strain>
    </source>
</reference>
<evidence type="ECO:0000313" key="3">
    <source>
        <dbReference type="Proteomes" id="UP000323166"/>
    </source>
</evidence>
<sequence>MNINIKGQNRDAEQKPIECDTNNTMDDYQYTDNDYLDNACLDNDYREKDFIDDEYDDYYYNGHDNAEDDNETVSARPSLLLRVVAIITAVAFLGLVAATSWPALQAPLGDLITSSLQLEKDIDTRQLQAAVVQIQVVARKQGALAPVEQKSGTGFNIDPQGVIVTNHHVIEDALNMVINFPNGEVFKAVKWVSKPEFDLAVVILQGEKLPVVPLNVDDQPAPGDKIRVVGNPLGLNNIVAEGRVEQYLMVGDKPAEVFGISAPIYPGNSGSPVFDHDGRVVGVVFGNMYRQVNGEEKVTGLAIPVKEILDFNI</sequence>